<dbReference type="KEGG" id="qsa:O6P43_021455"/>
<gene>
    <name evidence="11" type="ORF">O6P43_021455</name>
</gene>
<name>A0AAD7LC93_QUISA</name>
<dbReference type="Gene3D" id="3.30.160.60">
    <property type="entry name" value="Classic Zinc Finger"/>
    <property type="match status" value="1"/>
</dbReference>
<keyword evidence="3 8" id="KW-0863">Zinc-finger</keyword>
<evidence type="ECO:0000256" key="6">
    <source>
        <dbReference type="ARBA" id="ARBA00023163"/>
    </source>
</evidence>
<keyword evidence="6" id="KW-0804">Transcription</keyword>
<dbReference type="InterPro" id="IPR052426">
    <property type="entry name" value="Plant_dev_regulator"/>
</dbReference>
<reference evidence="11" key="1">
    <citation type="journal article" date="2023" name="Science">
        <title>Elucidation of the pathway for biosynthesis of saponin adjuvants from the soapbark tree.</title>
        <authorList>
            <person name="Reed J."/>
            <person name="Orme A."/>
            <person name="El-Demerdash A."/>
            <person name="Owen C."/>
            <person name="Martin L.B.B."/>
            <person name="Misra R.C."/>
            <person name="Kikuchi S."/>
            <person name="Rejzek M."/>
            <person name="Martin A.C."/>
            <person name="Harkess A."/>
            <person name="Leebens-Mack J."/>
            <person name="Louveau T."/>
            <person name="Stephenson M.J."/>
            <person name="Osbourn A."/>
        </authorList>
    </citation>
    <scope>NUCLEOTIDE SEQUENCE</scope>
    <source>
        <strain evidence="11">S10</strain>
    </source>
</reference>
<protein>
    <submittedName>
        <fullName evidence="11">Transcriptional regulator TAC1</fullName>
    </submittedName>
</protein>
<organism evidence="11 12">
    <name type="scientific">Quillaja saponaria</name>
    <name type="common">Soap bark tree</name>
    <dbReference type="NCBI Taxonomy" id="32244"/>
    <lineage>
        <taxon>Eukaryota</taxon>
        <taxon>Viridiplantae</taxon>
        <taxon>Streptophyta</taxon>
        <taxon>Embryophyta</taxon>
        <taxon>Tracheophyta</taxon>
        <taxon>Spermatophyta</taxon>
        <taxon>Magnoliopsida</taxon>
        <taxon>eudicotyledons</taxon>
        <taxon>Gunneridae</taxon>
        <taxon>Pentapetalae</taxon>
        <taxon>rosids</taxon>
        <taxon>fabids</taxon>
        <taxon>Fabales</taxon>
        <taxon>Quillajaceae</taxon>
        <taxon>Quillaja</taxon>
    </lineage>
</organism>
<keyword evidence="5" id="KW-0805">Transcription regulation</keyword>
<evidence type="ECO:0000256" key="8">
    <source>
        <dbReference type="PROSITE-ProRule" id="PRU00042"/>
    </source>
</evidence>
<keyword evidence="2" id="KW-0479">Metal-binding</keyword>
<evidence type="ECO:0000256" key="2">
    <source>
        <dbReference type="ARBA" id="ARBA00022723"/>
    </source>
</evidence>
<dbReference type="GO" id="GO:0008270">
    <property type="term" value="F:zinc ion binding"/>
    <property type="evidence" value="ECO:0007669"/>
    <property type="project" value="UniProtKB-KW"/>
</dbReference>
<accession>A0AAD7LC93</accession>
<feature type="region of interest" description="Disordered" evidence="9">
    <location>
        <begin position="1"/>
        <end position="28"/>
    </location>
</feature>
<dbReference type="EMBL" id="JARAOO010000009">
    <property type="protein sequence ID" value="KAJ7954751.1"/>
    <property type="molecule type" value="Genomic_DNA"/>
</dbReference>
<feature type="domain" description="C2H2-type" evidence="10">
    <location>
        <begin position="30"/>
        <end position="57"/>
    </location>
</feature>
<dbReference type="Proteomes" id="UP001163823">
    <property type="component" value="Chromosome 9"/>
</dbReference>
<proteinExistence type="predicted"/>
<evidence type="ECO:0000256" key="9">
    <source>
        <dbReference type="SAM" id="MobiDB-lite"/>
    </source>
</evidence>
<feature type="region of interest" description="Disordered" evidence="9">
    <location>
        <begin position="42"/>
        <end position="85"/>
    </location>
</feature>
<comment type="caution">
    <text evidence="11">The sequence shown here is derived from an EMBL/GenBank/DDBJ whole genome shotgun (WGS) entry which is preliminary data.</text>
</comment>
<evidence type="ECO:0000313" key="12">
    <source>
        <dbReference type="Proteomes" id="UP001163823"/>
    </source>
</evidence>
<keyword evidence="12" id="KW-1185">Reference proteome</keyword>
<dbReference type="AlphaFoldDB" id="A0AAD7LC93"/>
<dbReference type="PANTHER" id="PTHR45801">
    <property type="entry name" value="OS07G0101800 PROTEIN"/>
    <property type="match status" value="1"/>
</dbReference>
<feature type="compositionally biased region" description="Low complexity" evidence="9">
    <location>
        <begin position="1"/>
        <end position="14"/>
    </location>
</feature>
<dbReference type="PROSITE" id="PS50157">
    <property type="entry name" value="ZINC_FINGER_C2H2_2"/>
    <property type="match status" value="1"/>
</dbReference>
<evidence type="ECO:0000256" key="7">
    <source>
        <dbReference type="ARBA" id="ARBA00023242"/>
    </source>
</evidence>
<evidence type="ECO:0000256" key="3">
    <source>
        <dbReference type="ARBA" id="ARBA00022771"/>
    </source>
</evidence>
<evidence type="ECO:0000256" key="4">
    <source>
        <dbReference type="ARBA" id="ARBA00022833"/>
    </source>
</evidence>
<dbReference type="GO" id="GO:0005634">
    <property type="term" value="C:nucleus"/>
    <property type="evidence" value="ECO:0007669"/>
    <property type="project" value="UniProtKB-SubCell"/>
</dbReference>
<sequence length="193" mass="21892">MESDKQQISQTQTSSDDEEDDEVSSSKQSYKCTFCRRGFTNAQSLGGHMNIHRKERAKDKKFTANSSNPSKPSKDQSMPPPIPTDATNWFHPPHQRNYPVYFQPSSVLANPRCPVSAYTNYNFSYNSFENDCLPPPTRSQSMGMNPDFLLGADLSLRLGSSCVDDNQVRRTTVLKDHELDLELRLGHHDPTYN</sequence>
<dbReference type="PROSITE" id="PS00028">
    <property type="entry name" value="ZINC_FINGER_C2H2_1"/>
    <property type="match status" value="1"/>
</dbReference>
<evidence type="ECO:0000256" key="1">
    <source>
        <dbReference type="ARBA" id="ARBA00004123"/>
    </source>
</evidence>
<dbReference type="PANTHER" id="PTHR45801:SF111">
    <property type="entry name" value="C2H2 AND C2HC ZINC FINGERS SUPERFAMILY PROTEIN"/>
    <property type="match status" value="1"/>
</dbReference>
<comment type="subcellular location">
    <subcellularLocation>
        <location evidence="1">Nucleus</location>
    </subcellularLocation>
</comment>
<dbReference type="SMART" id="SM00355">
    <property type="entry name" value="ZnF_C2H2"/>
    <property type="match status" value="1"/>
</dbReference>
<keyword evidence="4" id="KW-0862">Zinc</keyword>
<evidence type="ECO:0000256" key="5">
    <source>
        <dbReference type="ARBA" id="ARBA00023015"/>
    </source>
</evidence>
<keyword evidence="7" id="KW-0539">Nucleus</keyword>
<dbReference type="InterPro" id="IPR036236">
    <property type="entry name" value="Znf_C2H2_sf"/>
</dbReference>
<evidence type="ECO:0000313" key="11">
    <source>
        <dbReference type="EMBL" id="KAJ7954751.1"/>
    </source>
</evidence>
<dbReference type="SUPFAM" id="SSF57667">
    <property type="entry name" value="beta-beta-alpha zinc fingers"/>
    <property type="match status" value="1"/>
</dbReference>
<evidence type="ECO:0000259" key="10">
    <source>
        <dbReference type="PROSITE" id="PS50157"/>
    </source>
</evidence>
<dbReference type="InterPro" id="IPR013087">
    <property type="entry name" value="Znf_C2H2_type"/>
</dbReference>